<dbReference type="PANTHER" id="PTHR12526:SF630">
    <property type="entry name" value="GLYCOSYLTRANSFERASE"/>
    <property type="match status" value="1"/>
</dbReference>
<evidence type="ECO:0000259" key="2">
    <source>
        <dbReference type="Pfam" id="PF13439"/>
    </source>
</evidence>
<dbReference type="RefSeq" id="WP_266069158.1">
    <property type="nucleotide sequence ID" value="NZ_JAPJDA010000009.1"/>
</dbReference>
<dbReference type="Pfam" id="PF13439">
    <property type="entry name" value="Glyco_transf_4"/>
    <property type="match status" value="2"/>
</dbReference>
<proteinExistence type="predicted"/>
<dbReference type="Gene3D" id="3.40.50.2000">
    <property type="entry name" value="Glycogen Phosphorylase B"/>
    <property type="match status" value="4"/>
</dbReference>
<accession>A0A9X3I1G4</accession>
<keyword evidence="4" id="KW-1185">Reference proteome</keyword>
<dbReference type="InterPro" id="IPR001296">
    <property type="entry name" value="Glyco_trans_1"/>
</dbReference>
<evidence type="ECO:0000313" key="3">
    <source>
        <dbReference type="EMBL" id="MCX2837907.1"/>
    </source>
</evidence>
<dbReference type="GO" id="GO:0016757">
    <property type="term" value="F:glycosyltransferase activity"/>
    <property type="evidence" value="ECO:0007669"/>
    <property type="project" value="UniProtKB-KW"/>
</dbReference>
<feature type="domain" description="Glycosyltransferase subfamily 4-like N-terminal" evidence="2">
    <location>
        <begin position="13"/>
        <end position="169"/>
    </location>
</feature>
<dbReference type="Proteomes" id="UP001148482">
    <property type="component" value="Unassembled WGS sequence"/>
</dbReference>
<organism evidence="3 4">
    <name type="scientific">Salinimicrobium profundisediminis</name>
    <dbReference type="NCBI Taxonomy" id="2994553"/>
    <lineage>
        <taxon>Bacteria</taxon>
        <taxon>Pseudomonadati</taxon>
        <taxon>Bacteroidota</taxon>
        <taxon>Flavobacteriia</taxon>
        <taxon>Flavobacteriales</taxon>
        <taxon>Flavobacteriaceae</taxon>
        <taxon>Salinimicrobium</taxon>
    </lineage>
</organism>
<protein>
    <submittedName>
        <fullName evidence="3">Glycosyltransferase</fullName>
        <ecNumber evidence="3">2.4.-.-</ecNumber>
    </submittedName>
</protein>
<keyword evidence="3" id="KW-0808">Transferase</keyword>
<dbReference type="InterPro" id="IPR028098">
    <property type="entry name" value="Glyco_trans_4-like_N"/>
</dbReference>
<evidence type="ECO:0000259" key="1">
    <source>
        <dbReference type="Pfam" id="PF00534"/>
    </source>
</evidence>
<gene>
    <name evidence="3" type="ORF">OQ279_07040</name>
</gene>
<dbReference type="AlphaFoldDB" id="A0A9X3I1G4"/>
<dbReference type="EMBL" id="JAPJDA010000009">
    <property type="protein sequence ID" value="MCX2837907.1"/>
    <property type="molecule type" value="Genomic_DNA"/>
</dbReference>
<feature type="domain" description="Glycosyl transferase family 1" evidence="1">
    <location>
        <begin position="181"/>
        <end position="343"/>
    </location>
</feature>
<dbReference type="PANTHER" id="PTHR12526">
    <property type="entry name" value="GLYCOSYLTRANSFERASE"/>
    <property type="match status" value="1"/>
</dbReference>
<keyword evidence="3" id="KW-0328">Glycosyltransferase</keyword>
<dbReference type="Pfam" id="PF00534">
    <property type="entry name" value="Glycos_transf_1"/>
    <property type="match status" value="2"/>
</dbReference>
<dbReference type="SUPFAM" id="SSF53756">
    <property type="entry name" value="UDP-Glycosyltransferase/glycogen phosphorylase"/>
    <property type="match status" value="2"/>
</dbReference>
<reference evidence="3" key="1">
    <citation type="submission" date="2022-11" db="EMBL/GenBank/DDBJ databases">
        <title>Salinimicrobium profundisediminis sp. nov., isolated from deep-sea sediment of the Mariana Trench.</title>
        <authorList>
            <person name="Fu H."/>
        </authorList>
    </citation>
    <scope>NUCLEOTIDE SEQUENCE</scope>
    <source>
        <strain evidence="3">MT39</strain>
    </source>
</reference>
<comment type="caution">
    <text evidence="3">The sequence shown here is derived from an EMBL/GenBank/DDBJ whole genome shotgun (WGS) entry which is preliminary data.</text>
</comment>
<feature type="domain" description="Glycosyl transferase family 1" evidence="1">
    <location>
        <begin position="551"/>
        <end position="714"/>
    </location>
</feature>
<dbReference type="EC" id="2.4.-.-" evidence="3"/>
<evidence type="ECO:0000313" key="4">
    <source>
        <dbReference type="Proteomes" id="UP001148482"/>
    </source>
</evidence>
<dbReference type="CDD" id="cd03811">
    <property type="entry name" value="GT4_GT28_WabH-like"/>
    <property type="match status" value="1"/>
</dbReference>
<name>A0A9X3I1G4_9FLAO</name>
<feature type="domain" description="Glycosyltransferase subfamily 4-like N-terminal" evidence="2">
    <location>
        <begin position="389"/>
        <end position="543"/>
    </location>
</feature>
<sequence length="751" mass="85261">MKILQLVTKRQYRGAEVFAANLSSELIEFGHEIIFAGLYQHDSDILEVENALNIDLCTKKTGNFSFYLVKNLVALIKKEKPDVVQCNGSDTLKYMVVASFFTPKTPITYRNISTISEWIDSPIKLKVYKYLFKRVAHVTSVGSESIQDLINTLGYPEGQTSVIRRGIPIKEIKTSQIDHSLRDELKLKDKDKIVMHIGNFSPEKNHEFLLDIFSRIKKENSGIKLVCVGDGINFSSIQHQIKKQSLEHTVFLLGFRKDIPELLSQADCFILASKIEGVPGVILEAASQRVPSVATNVGGVPEVLINGKTGFIIDNFDKKEFKERLISLVSNSEINKEMGENAFRLVQNEFNPLRNARKFEVLYTRLANKRLEKEKLRILQIIQKKQLRGAEVFASQLGNHLQSSGHIVKIISIYDGTAHLPFDGKIESLNRNKRHRSFDPNGWRKLNEIVKSFQPDIIQANASDTLKYAVLSKLFFRWKAPLVYRNASTSSFYIKNKLTKNVNAFLLKKIDLIISVSQASLKDLNILFPFTKNKSLVIPVGVEETLDLDKKKIKNPFKNKEKFNLLHIGSFTREKNHIGLIKIFNKTVAKNNNFHLSLIGEGPLIPNIKKLVSDLELSENVDFLGEIENPRDYLIFSDTFLLPSLVEGLPGVILEAMYYKTPVVAYNVGGVSEVLSNNLTGKLIKFDDEKGFSDAVIELKRNKELMVSIVQNAYALICENFLNTDIKEDFLTSYMELERGENPLNLRPEHH</sequence>
<dbReference type="CDD" id="cd03801">
    <property type="entry name" value="GT4_PimA-like"/>
    <property type="match status" value="1"/>
</dbReference>